<reference evidence="1 2" key="1">
    <citation type="journal article" date="2012" name="PLoS Pathog.">
        <title>Diverse lifestyles and strategies of plant pathogenesis encoded in the genomes of eighteen Dothideomycetes fungi.</title>
        <authorList>
            <person name="Ohm R.A."/>
            <person name="Feau N."/>
            <person name="Henrissat B."/>
            <person name="Schoch C.L."/>
            <person name="Horwitz B.A."/>
            <person name="Barry K.W."/>
            <person name="Condon B.J."/>
            <person name="Copeland A.C."/>
            <person name="Dhillon B."/>
            <person name="Glaser F."/>
            <person name="Hesse C.N."/>
            <person name="Kosti I."/>
            <person name="LaButti K."/>
            <person name="Lindquist E.A."/>
            <person name="Lucas S."/>
            <person name="Salamov A.A."/>
            <person name="Bradshaw R.E."/>
            <person name="Ciuffetti L."/>
            <person name="Hamelin R.C."/>
            <person name="Kema G.H.J."/>
            <person name="Lawrence C."/>
            <person name="Scott J.A."/>
            <person name="Spatafora J.W."/>
            <person name="Turgeon B.G."/>
            <person name="de Wit P.J.G.M."/>
            <person name="Zhong S."/>
            <person name="Goodwin S.B."/>
            <person name="Grigoriev I.V."/>
        </authorList>
    </citation>
    <scope>NUCLEOTIDE SEQUENCE [LARGE SCALE GENOMIC DNA]</scope>
    <source>
        <strain evidence="2">28A</strain>
    </source>
</reference>
<evidence type="ECO:0000313" key="1">
    <source>
        <dbReference type="EMBL" id="EOA88693.1"/>
    </source>
</evidence>
<organism evidence="1 2">
    <name type="scientific">Exserohilum turcicum (strain 28A)</name>
    <name type="common">Northern leaf blight fungus</name>
    <name type="synonym">Setosphaeria turcica</name>
    <dbReference type="NCBI Taxonomy" id="671987"/>
    <lineage>
        <taxon>Eukaryota</taxon>
        <taxon>Fungi</taxon>
        <taxon>Dikarya</taxon>
        <taxon>Ascomycota</taxon>
        <taxon>Pezizomycotina</taxon>
        <taxon>Dothideomycetes</taxon>
        <taxon>Pleosporomycetidae</taxon>
        <taxon>Pleosporales</taxon>
        <taxon>Pleosporineae</taxon>
        <taxon>Pleosporaceae</taxon>
        <taxon>Exserohilum</taxon>
    </lineage>
</organism>
<keyword evidence="2" id="KW-1185">Reference proteome</keyword>
<dbReference type="Proteomes" id="UP000016935">
    <property type="component" value="Unassembled WGS sequence"/>
</dbReference>
<dbReference type="RefSeq" id="XP_008023390.1">
    <property type="nucleotide sequence ID" value="XM_008025199.1"/>
</dbReference>
<protein>
    <submittedName>
        <fullName evidence="1">Uncharacterized protein</fullName>
    </submittedName>
</protein>
<reference evidence="1 2" key="2">
    <citation type="journal article" date="2013" name="PLoS Genet.">
        <title>Comparative genome structure, secondary metabolite, and effector coding capacity across Cochliobolus pathogens.</title>
        <authorList>
            <person name="Condon B.J."/>
            <person name="Leng Y."/>
            <person name="Wu D."/>
            <person name="Bushley K.E."/>
            <person name="Ohm R.A."/>
            <person name="Otillar R."/>
            <person name="Martin J."/>
            <person name="Schackwitz W."/>
            <person name="Grimwood J."/>
            <person name="MohdZainudin N."/>
            <person name="Xue C."/>
            <person name="Wang R."/>
            <person name="Manning V.A."/>
            <person name="Dhillon B."/>
            <person name="Tu Z.J."/>
            <person name="Steffenson B.J."/>
            <person name="Salamov A."/>
            <person name="Sun H."/>
            <person name="Lowry S."/>
            <person name="LaButti K."/>
            <person name="Han J."/>
            <person name="Copeland A."/>
            <person name="Lindquist E."/>
            <person name="Barry K."/>
            <person name="Schmutz J."/>
            <person name="Baker S.E."/>
            <person name="Ciuffetti L.M."/>
            <person name="Grigoriev I.V."/>
            <person name="Zhong S."/>
            <person name="Turgeon B.G."/>
        </authorList>
    </citation>
    <scope>NUCLEOTIDE SEQUENCE [LARGE SCALE GENOMIC DNA]</scope>
    <source>
        <strain evidence="2">28A</strain>
    </source>
</reference>
<dbReference type="GeneID" id="19397989"/>
<evidence type="ECO:0000313" key="2">
    <source>
        <dbReference type="Proteomes" id="UP000016935"/>
    </source>
</evidence>
<sequence length="73" mass="7571">MNGGSMGSEELMPGQLGCLCLAMGRHLTSARGVDRAGGIGVHLSYAVGPWLALPAPKEIKLLGSRNAARKLKV</sequence>
<dbReference type="AlphaFoldDB" id="R0K6T2"/>
<proteinExistence type="predicted"/>
<accession>R0K6T2</accession>
<name>R0K6T2_EXST2</name>
<gene>
    <name evidence="1" type="ORF">SETTUDRAFT_159888</name>
</gene>
<dbReference type="HOGENOM" id="CLU_2706383_0_0_1"/>
<dbReference type="EMBL" id="KB908526">
    <property type="protein sequence ID" value="EOA88693.1"/>
    <property type="molecule type" value="Genomic_DNA"/>
</dbReference>